<dbReference type="EMBL" id="JAVYJV010000021">
    <property type="protein sequence ID" value="KAK4342653.1"/>
    <property type="molecule type" value="Genomic_DNA"/>
</dbReference>
<accession>A0AAE1US53</accession>
<dbReference type="AlphaFoldDB" id="A0AAE1US53"/>
<evidence type="ECO:0000313" key="1">
    <source>
        <dbReference type="EMBL" id="KAK4342653.1"/>
    </source>
</evidence>
<keyword evidence="2" id="KW-1185">Reference proteome</keyword>
<name>A0AAE1US53_9SOLA</name>
<dbReference type="Proteomes" id="UP001291623">
    <property type="component" value="Unassembled WGS sequence"/>
</dbReference>
<protein>
    <submittedName>
        <fullName evidence="1">Uncharacterized protein</fullName>
    </submittedName>
</protein>
<reference evidence="1" key="1">
    <citation type="submission" date="2023-12" db="EMBL/GenBank/DDBJ databases">
        <title>Genome assembly of Anisodus tanguticus.</title>
        <authorList>
            <person name="Wang Y.-J."/>
        </authorList>
    </citation>
    <scope>NUCLEOTIDE SEQUENCE</scope>
    <source>
        <strain evidence="1">KB-2021</strain>
        <tissue evidence="1">Leaf</tissue>
    </source>
</reference>
<organism evidence="1 2">
    <name type="scientific">Anisodus tanguticus</name>
    <dbReference type="NCBI Taxonomy" id="243964"/>
    <lineage>
        <taxon>Eukaryota</taxon>
        <taxon>Viridiplantae</taxon>
        <taxon>Streptophyta</taxon>
        <taxon>Embryophyta</taxon>
        <taxon>Tracheophyta</taxon>
        <taxon>Spermatophyta</taxon>
        <taxon>Magnoliopsida</taxon>
        <taxon>eudicotyledons</taxon>
        <taxon>Gunneridae</taxon>
        <taxon>Pentapetalae</taxon>
        <taxon>asterids</taxon>
        <taxon>lamiids</taxon>
        <taxon>Solanales</taxon>
        <taxon>Solanaceae</taxon>
        <taxon>Solanoideae</taxon>
        <taxon>Hyoscyameae</taxon>
        <taxon>Anisodus</taxon>
    </lineage>
</organism>
<evidence type="ECO:0000313" key="2">
    <source>
        <dbReference type="Proteomes" id="UP001291623"/>
    </source>
</evidence>
<proteinExistence type="predicted"/>
<sequence>MLKFYSQAGQERAPACEIIFGQVFQLCSWASSHHYSKMLKFYSQAGQERAPASNNAGIHFNISQKRKEEKYDGERSKQKIIDVTNMKSYQLSHRGYVTFTTYH</sequence>
<comment type="caution">
    <text evidence="1">The sequence shown here is derived from an EMBL/GenBank/DDBJ whole genome shotgun (WGS) entry which is preliminary data.</text>
</comment>
<gene>
    <name evidence="1" type="ORF">RND71_038469</name>
</gene>